<dbReference type="InterPro" id="IPR011009">
    <property type="entry name" value="Kinase-like_dom_sf"/>
</dbReference>
<evidence type="ECO:0000313" key="2">
    <source>
        <dbReference type="EMBL" id="HIZ36403.1"/>
    </source>
</evidence>
<organism evidence="2 3">
    <name type="scientific">Candidatus Ruania gallistercoris</name>
    <dbReference type="NCBI Taxonomy" id="2838746"/>
    <lineage>
        <taxon>Bacteria</taxon>
        <taxon>Bacillati</taxon>
        <taxon>Actinomycetota</taxon>
        <taxon>Actinomycetes</taxon>
        <taxon>Micrococcales</taxon>
        <taxon>Ruaniaceae</taxon>
        <taxon>Ruania</taxon>
    </lineage>
</organism>
<sequence length="314" mass="32704">MAPEGRSRLVWADLPDGVAHLVQEQLESEVVGSVSHDGGYSPGLASTLVTGYGERVFVKAVGESLNALAVELYRREVAVAPLLDERVPAPAFQWSAEESIDGDDWVALAFDAADGPGPGDPWTPDGVAAALDLADRIGDLDAPAGLPALADETFRHWHEVAADAELLAGIAALDPWAGERVRQLAALADGWAQAVAGTALVHGDLRADNMVILAGAAAAVDWPSAAAGAPWFDAVAMVPSMVLEGAGTAEELLATSRHAGAADADAVNVVLAAIAGYFLYSSLQPPPPGIPHVRAFQREQGLVCTHWLRRRLAA</sequence>
<dbReference type="InterPro" id="IPR002575">
    <property type="entry name" value="Aminoglycoside_PTrfase"/>
</dbReference>
<reference evidence="2" key="2">
    <citation type="submission" date="2021-04" db="EMBL/GenBank/DDBJ databases">
        <authorList>
            <person name="Gilroy R."/>
        </authorList>
    </citation>
    <scope>NUCLEOTIDE SEQUENCE</scope>
    <source>
        <strain evidence="2">ChiGjej4B4-7305</strain>
    </source>
</reference>
<comment type="caution">
    <text evidence="2">The sequence shown here is derived from an EMBL/GenBank/DDBJ whole genome shotgun (WGS) entry which is preliminary data.</text>
</comment>
<evidence type="ECO:0000313" key="3">
    <source>
        <dbReference type="Proteomes" id="UP000824037"/>
    </source>
</evidence>
<evidence type="ECO:0000259" key="1">
    <source>
        <dbReference type="Pfam" id="PF01636"/>
    </source>
</evidence>
<name>A0A9D2EEP9_9MICO</name>
<proteinExistence type="predicted"/>
<dbReference type="Gene3D" id="3.90.1200.10">
    <property type="match status" value="1"/>
</dbReference>
<feature type="domain" description="Aminoglycoside phosphotransferase" evidence="1">
    <location>
        <begin position="69"/>
        <end position="260"/>
    </location>
</feature>
<dbReference type="SUPFAM" id="SSF56112">
    <property type="entry name" value="Protein kinase-like (PK-like)"/>
    <property type="match status" value="1"/>
</dbReference>
<dbReference type="Proteomes" id="UP000824037">
    <property type="component" value="Unassembled WGS sequence"/>
</dbReference>
<accession>A0A9D2EEP9</accession>
<dbReference type="AlphaFoldDB" id="A0A9D2EEP9"/>
<protein>
    <submittedName>
        <fullName evidence="2">Phosphotransferase</fullName>
    </submittedName>
</protein>
<reference evidence="2" key="1">
    <citation type="journal article" date="2021" name="PeerJ">
        <title>Extensive microbial diversity within the chicken gut microbiome revealed by metagenomics and culture.</title>
        <authorList>
            <person name="Gilroy R."/>
            <person name="Ravi A."/>
            <person name="Getino M."/>
            <person name="Pursley I."/>
            <person name="Horton D.L."/>
            <person name="Alikhan N.F."/>
            <person name="Baker D."/>
            <person name="Gharbi K."/>
            <person name="Hall N."/>
            <person name="Watson M."/>
            <person name="Adriaenssens E.M."/>
            <person name="Foster-Nyarko E."/>
            <person name="Jarju S."/>
            <person name="Secka A."/>
            <person name="Antonio M."/>
            <person name="Oren A."/>
            <person name="Chaudhuri R.R."/>
            <person name="La Ragione R."/>
            <person name="Hildebrand F."/>
            <person name="Pallen M.J."/>
        </authorList>
    </citation>
    <scope>NUCLEOTIDE SEQUENCE</scope>
    <source>
        <strain evidence="2">ChiGjej4B4-7305</strain>
    </source>
</reference>
<gene>
    <name evidence="2" type="ORF">H9815_11540</name>
</gene>
<dbReference type="EMBL" id="DXBY01000198">
    <property type="protein sequence ID" value="HIZ36403.1"/>
    <property type="molecule type" value="Genomic_DNA"/>
</dbReference>
<dbReference type="Pfam" id="PF01636">
    <property type="entry name" value="APH"/>
    <property type="match status" value="1"/>
</dbReference>